<dbReference type="EMBL" id="JAHLFJ010000073">
    <property type="protein sequence ID" value="MBU3856423.1"/>
    <property type="molecule type" value="Genomic_DNA"/>
</dbReference>
<organism evidence="1 2">
    <name type="scientific">Candidatus Phocaeicola excrementipullorum</name>
    <dbReference type="NCBI Taxonomy" id="2838731"/>
    <lineage>
        <taxon>Bacteria</taxon>
        <taxon>Pseudomonadati</taxon>
        <taxon>Bacteroidota</taxon>
        <taxon>Bacteroidia</taxon>
        <taxon>Bacteroidales</taxon>
        <taxon>Bacteroidaceae</taxon>
        <taxon>Phocaeicola</taxon>
    </lineage>
</organism>
<protein>
    <submittedName>
        <fullName evidence="1">Uncharacterized protein</fullName>
    </submittedName>
</protein>
<name>A0A948X766_9BACT</name>
<reference evidence="1" key="1">
    <citation type="journal article" date="2021" name="PeerJ">
        <title>Extensive microbial diversity within the chicken gut microbiome revealed by metagenomics and culture.</title>
        <authorList>
            <person name="Gilroy R."/>
            <person name="Ravi A."/>
            <person name="Getino M."/>
            <person name="Pursley I."/>
            <person name="Horton D.L."/>
            <person name="Alikhan N.F."/>
            <person name="Baker D."/>
            <person name="Gharbi K."/>
            <person name="Hall N."/>
            <person name="Watson M."/>
            <person name="Adriaenssens E.M."/>
            <person name="Foster-Nyarko E."/>
            <person name="Jarju S."/>
            <person name="Secka A."/>
            <person name="Antonio M."/>
            <person name="Oren A."/>
            <person name="Chaudhuri R.R."/>
            <person name="La Ragione R."/>
            <person name="Hildebrand F."/>
            <person name="Pallen M.J."/>
        </authorList>
    </citation>
    <scope>NUCLEOTIDE SEQUENCE</scope>
    <source>
        <strain evidence="1">8470</strain>
    </source>
</reference>
<gene>
    <name evidence="1" type="ORF">H9928_07710</name>
</gene>
<accession>A0A948X766</accession>
<dbReference type="Proteomes" id="UP000784286">
    <property type="component" value="Unassembled WGS sequence"/>
</dbReference>
<comment type="caution">
    <text evidence="1">The sequence shown here is derived from an EMBL/GenBank/DDBJ whole genome shotgun (WGS) entry which is preliminary data.</text>
</comment>
<evidence type="ECO:0000313" key="1">
    <source>
        <dbReference type="EMBL" id="MBU3856423.1"/>
    </source>
</evidence>
<reference evidence="1" key="2">
    <citation type="submission" date="2021-04" db="EMBL/GenBank/DDBJ databases">
        <authorList>
            <person name="Gilroy R."/>
        </authorList>
    </citation>
    <scope>NUCLEOTIDE SEQUENCE</scope>
    <source>
        <strain evidence="1">8470</strain>
    </source>
</reference>
<dbReference type="AlphaFoldDB" id="A0A948X766"/>
<evidence type="ECO:0000313" key="2">
    <source>
        <dbReference type="Proteomes" id="UP000784286"/>
    </source>
</evidence>
<proteinExistence type="predicted"/>
<sequence>MKDLLAVAADTILMKRQVQPSMIYGKLKKVAWIKSFGRYSFNNFISHSVACCFFEKKARP</sequence>